<name>A0A917VMH1_9NOCA</name>
<dbReference type="AlphaFoldDB" id="A0A917VMH1"/>
<comment type="caution">
    <text evidence="2">The sequence shown here is derived from an EMBL/GenBank/DDBJ whole genome shotgun (WGS) entry which is preliminary data.</text>
</comment>
<dbReference type="EMBL" id="BMMH01000001">
    <property type="protein sequence ID" value="GGK96109.1"/>
    <property type="molecule type" value="Genomic_DNA"/>
</dbReference>
<evidence type="ECO:0000313" key="3">
    <source>
        <dbReference type="Proteomes" id="UP000638263"/>
    </source>
</evidence>
<feature type="compositionally biased region" description="Polar residues" evidence="1">
    <location>
        <begin position="32"/>
        <end position="53"/>
    </location>
</feature>
<evidence type="ECO:0000313" key="2">
    <source>
        <dbReference type="EMBL" id="GGK96109.1"/>
    </source>
</evidence>
<keyword evidence="3" id="KW-1185">Reference proteome</keyword>
<organism evidence="2 3">
    <name type="scientific">Nocardia jinanensis</name>
    <dbReference type="NCBI Taxonomy" id="382504"/>
    <lineage>
        <taxon>Bacteria</taxon>
        <taxon>Bacillati</taxon>
        <taxon>Actinomycetota</taxon>
        <taxon>Actinomycetes</taxon>
        <taxon>Mycobacteriales</taxon>
        <taxon>Nocardiaceae</taxon>
        <taxon>Nocardia</taxon>
    </lineage>
</organism>
<feature type="region of interest" description="Disordered" evidence="1">
    <location>
        <begin position="95"/>
        <end position="123"/>
    </location>
</feature>
<proteinExistence type="predicted"/>
<evidence type="ECO:0000256" key="1">
    <source>
        <dbReference type="SAM" id="MobiDB-lite"/>
    </source>
</evidence>
<reference evidence="2" key="1">
    <citation type="journal article" date="2014" name="Int. J. Syst. Evol. Microbiol.">
        <title>Complete genome sequence of Corynebacterium casei LMG S-19264T (=DSM 44701T), isolated from a smear-ripened cheese.</title>
        <authorList>
            <consortium name="US DOE Joint Genome Institute (JGI-PGF)"/>
            <person name="Walter F."/>
            <person name="Albersmeier A."/>
            <person name="Kalinowski J."/>
            <person name="Ruckert C."/>
        </authorList>
    </citation>
    <scope>NUCLEOTIDE SEQUENCE</scope>
    <source>
        <strain evidence="2">CGMCC 4.3508</strain>
    </source>
</reference>
<feature type="region of interest" description="Disordered" evidence="1">
    <location>
        <begin position="16"/>
        <end position="53"/>
    </location>
</feature>
<gene>
    <name evidence="2" type="ORF">GCM10011588_08130</name>
</gene>
<dbReference type="Proteomes" id="UP000638263">
    <property type="component" value="Unassembled WGS sequence"/>
</dbReference>
<sequence>MRAAFVQFDQRVGEAQQHTLLNPPPLEGAQQLWRSRQASQSGCAHPHPSNSPGTITLCTNMIGSRFGNPGHRIVVHNKASWIMLLHMQEHKTPVRNVANSVLRKPNDPSHGTGPGPTENTYPP</sequence>
<reference evidence="2" key="2">
    <citation type="submission" date="2020-09" db="EMBL/GenBank/DDBJ databases">
        <authorList>
            <person name="Sun Q."/>
            <person name="Zhou Y."/>
        </authorList>
    </citation>
    <scope>NUCLEOTIDE SEQUENCE</scope>
    <source>
        <strain evidence="2">CGMCC 4.3508</strain>
    </source>
</reference>
<accession>A0A917VMH1</accession>
<protein>
    <submittedName>
        <fullName evidence="2">Uncharacterized protein</fullName>
    </submittedName>
</protein>